<comment type="caution">
    <text evidence="1">The sequence shown here is derived from an EMBL/GenBank/DDBJ whole genome shotgun (WGS) entry which is preliminary data.</text>
</comment>
<proteinExistence type="predicted"/>
<name>A0A3N2RQU2_9ENTR</name>
<dbReference type="RefSeq" id="WP_123652703.1">
    <property type="nucleotide sequence ID" value="NZ_RHFN01000038.1"/>
</dbReference>
<dbReference type="OrthoDB" id="7360086at2"/>
<sequence>MLINKKALIGAIKAGQKWLRWDDVTYRSTMQRITGKTSSTKCTLEELQKLREYMHEQGFPRKRARQHGRKPNVANRRQAVLGKIEALLADAGRPWQYAESVSQRMFQQKIIEWLDDEQLTKLLQALIIDARRRQKGS</sequence>
<dbReference type="EMBL" id="RHFN01000038">
    <property type="protein sequence ID" value="ROU09860.1"/>
    <property type="molecule type" value="Genomic_DNA"/>
</dbReference>
<dbReference type="InterPro" id="IPR009363">
    <property type="entry name" value="Phage_Mu_Gp16"/>
</dbReference>
<reference evidence="1 2" key="1">
    <citation type="submission" date="2018-10" db="EMBL/GenBank/DDBJ databases">
        <title>Horizontal transference of carbapenem resistance between Klebsiella pneumoniae and Kluyvera ascorbata during abdominal infection: a case report.</title>
        <authorList>
            <person name="Raro O.H.F."/>
            <person name="Lima-Morales D."/>
            <person name="Barth A.L."/>
            <person name="Paim T.G.S."/>
            <person name="Mott M.P."/>
            <person name="Riche C.V.W."/>
            <person name="Teixeira U.F."/>
            <person name="Waechter F."/>
            <person name="Dias C.A.G."/>
        </authorList>
    </citation>
    <scope>NUCLEOTIDE SEQUENCE [LARGE SCALE GENOMIC DNA]</scope>
    <source>
        <strain evidence="1 2">OT2</strain>
    </source>
</reference>
<protein>
    <submittedName>
        <fullName evidence="1">Regulatory protein GemA</fullName>
    </submittedName>
</protein>
<dbReference type="Pfam" id="PF06252">
    <property type="entry name" value="GemA"/>
    <property type="match status" value="1"/>
</dbReference>
<evidence type="ECO:0000313" key="2">
    <source>
        <dbReference type="Proteomes" id="UP000268051"/>
    </source>
</evidence>
<evidence type="ECO:0000313" key="1">
    <source>
        <dbReference type="EMBL" id="ROU09860.1"/>
    </source>
</evidence>
<gene>
    <name evidence="1" type="ORF">EB837_23680</name>
</gene>
<dbReference type="Proteomes" id="UP000268051">
    <property type="component" value="Unassembled WGS sequence"/>
</dbReference>
<accession>A0A3N2RQU2</accession>
<dbReference type="AlphaFoldDB" id="A0A3N2RQU2"/>
<organism evidence="1 2">
    <name type="scientific">Kluyvera ascorbata</name>
    <dbReference type="NCBI Taxonomy" id="51288"/>
    <lineage>
        <taxon>Bacteria</taxon>
        <taxon>Pseudomonadati</taxon>
        <taxon>Pseudomonadota</taxon>
        <taxon>Gammaproteobacteria</taxon>
        <taxon>Enterobacterales</taxon>
        <taxon>Enterobacteriaceae</taxon>
        <taxon>Kluyvera</taxon>
    </lineage>
</organism>